<dbReference type="EMBL" id="FUYJ01000001">
    <property type="protein sequence ID" value="SKA90082.1"/>
    <property type="molecule type" value="Genomic_DNA"/>
</dbReference>
<accession>A0A1T4XKJ5</accession>
<keyword evidence="3" id="KW-1185">Reference proteome</keyword>
<dbReference type="AlphaFoldDB" id="A0A1T4XKJ5"/>
<feature type="domain" description="SLH" evidence="1">
    <location>
        <begin position="157"/>
        <end position="220"/>
    </location>
</feature>
<dbReference type="PANTHER" id="PTHR43308">
    <property type="entry name" value="OUTER MEMBRANE PROTEIN ALPHA-RELATED"/>
    <property type="match status" value="1"/>
</dbReference>
<name>A0A1T4XKJ5_9BACL</name>
<evidence type="ECO:0000313" key="3">
    <source>
        <dbReference type="Proteomes" id="UP000190042"/>
    </source>
</evidence>
<feature type="domain" description="SLH" evidence="1">
    <location>
        <begin position="36"/>
        <end position="99"/>
    </location>
</feature>
<protein>
    <submittedName>
        <fullName evidence="2">S-layer homology domain-containing protein</fullName>
    </submittedName>
</protein>
<dbReference type="Pfam" id="PF00395">
    <property type="entry name" value="SLH"/>
    <property type="match status" value="3"/>
</dbReference>
<dbReference type="InterPro" id="IPR001119">
    <property type="entry name" value="SLH_dom"/>
</dbReference>
<dbReference type="PANTHER" id="PTHR43308:SF5">
    <property type="entry name" value="S-LAYER PROTEIN _ PEPTIDOGLYCAN ENDO-BETA-N-ACETYLGLUCOSAMINIDASE"/>
    <property type="match status" value="1"/>
</dbReference>
<dbReference type="InterPro" id="IPR051465">
    <property type="entry name" value="Cell_Envelope_Struct_Comp"/>
</dbReference>
<evidence type="ECO:0000259" key="1">
    <source>
        <dbReference type="PROSITE" id="PS51272"/>
    </source>
</evidence>
<evidence type="ECO:0000313" key="2">
    <source>
        <dbReference type="EMBL" id="SKA90082.1"/>
    </source>
</evidence>
<dbReference type="PROSITE" id="PS51272">
    <property type="entry name" value="SLH"/>
    <property type="match status" value="2"/>
</dbReference>
<sequence>MRKLLGKIKVVLFISLLFVLITLASLSFSHFGAALQDQRFSDIDNTFWAKDEVMQLADEGIIAGYPDFQFRPNAVITRGQAANILASALQLPDTPYEPIFTDVSQESSFLRGAMATYQEKIFAGKPDGAFGVSDPLTREQMASAIVSAFNLKNTGTASGFTDENEIGISHKQSVNVLKQYGITTGKEDGSFDPKSPVTRANFAVFLHRTMIQSGALKERAAVKLTEPETIGPFEAVPHSEQFIELPLGEECKVFLRSDQQLQLIEKRTQAHGHATDQMYTYSVNGQDSVTMTVVKRQLPNSDYFLFTELRNPETTPIRIDLVQTEDEIKSNALEPFSKFSAKKEVKKLVGEDVTTFPVGLLETVTDDKISQELIGKSYRSRELEINYAQGSSHTREFLAEEDVYSSIVMGGTRVSVFALQSHGDDVTDQWLLSSGTKLFSTDEQRDNWMHEFALHSKKRNQWYTAKGAYSKMAETVEPIAASGRAYGRNLLMMKEDRAMELYQQTQERFYEDLLHNAFVNLQLFKGEEQYWETEVTSTYLKDLYGFTAPFIDTRFNEQIALFLNKAGDAFEHPDASEGLRNYADLLVAQQEKGNISGLKPGAYYIPDYFPVKQKVVTHTSMNHQLGGMNILLLAYREFGDTVYLETASAIEKAIALEEKSWIRDDGDIWYKRTPDGEFAGRDYTHLTLEDLIDSYENWLAVDEAKTPVFKRMIESKAGYLDKNKKGYTTKIKEGLKRIDMSNLLPNGIEHTDAL</sequence>
<gene>
    <name evidence="2" type="ORF">SAMN04244570_0927</name>
</gene>
<reference evidence="3" key="1">
    <citation type="submission" date="2017-02" db="EMBL/GenBank/DDBJ databases">
        <authorList>
            <person name="Varghese N."/>
            <person name="Submissions S."/>
        </authorList>
    </citation>
    <scope>NUCLEOTIDE SEQUENCE [LARGE SCALE GENOMIC DNA]</scope>
    <source>
        <strain evidence="3">DSM 23966</strain>
    </source>
</reference>
<organism evidence="2 3">
    <name type="scientific">Sporosarcina newyorkensis</name>
    <dbReference type="NCBI Taxonomy" id="759851"/>
    <lineage>
        <taxon>Bacteria</taxon>
        <taxon>Bacillati</taxon>
        <taxon>Bacillota</taxon>
        <taxon>Bacilli</taxon>
        <taxon>Bacillales</taxon>
        <taxon>Caryophanaceae</taxon>
        <taxon>Sporosarcina</taxon>
    </lineage>
</organism>
<proteinExistence type="predicted"/>
<dbReference type="Proteomes" id="UP000190042">
    <property type="component" value="Unassembled WGS sequence"/>
</dbReference>
<dbReference type="RefSeq" id="WP_078816709.1">
    <property type="nucleotide sequence ID" value="NZ_FUYJ01000001.1"/>
</dbReference>